<evidence type="ECO:0000256" key="11">
    <source>
        <dbReference type="ARBA" id="ARBA00023157"/>
    </source>
</evidence>
<evidence type="ECO:0000256" key="12">
    <source>
        <dbReference type="ARBA" id="ARBA00049564"/>
    </source>
</evidence>
<evidence type="ECO:0000256" key="1">
    <source>
        <dbReference type="ARBA" id="ARBA00003986"/>
    </source>
</evidence>
<dbReference type="InterPro" id="IPR023382">
    <property type="entry name" value="MnmA-like_central_sf"/>
</dbReference>
<dbReference type="InterPro" id="IPR046885">
    <property type="entry name" value="MnmA-like_C"/>
</dbReference>
<dbReference type="InterPro" id="IPR014729">
    <property type="entry name" value="Rossmann-like_a/b/a_fold"/>
</dbReference>
<dbReference type="Gene3D" id="2.30.30.280">
    <property type="entry name" value="Adenine nucleotide alpha hydrolases-like domains"/>
    <property type="match status" value="1"/>
</dbReference>
<evidence type="ECO:0000259" key="13">
    <source>
        <dbReference type="Pfam" id="PF20258"/>
    </source>
</evidence>
<dbReference type="PANTHER" id="PTHR11933">
    <property type="entry name" value="TRNA 5-METHYLAMINOMETHYL-2-THIOURIDYLATE -METHYLTRANSFERASE"/>
    <property type="match status" value="1"/>
</dbReference>
<evidence type="ECO:0000256" key="3">
    <source>
        <dbReference type="ARBA" id="ARBA00006191"/>
    </source>
</evidence>
<keyword evidence="8" id="KW-0547">Nucleotide-binding</keyword>
<feature type="domain" description="tRNA-specific 2-thiouridylase MnmA-like C-terminal" evidence="13">
    <location>
        <begin position="287"/>
        <end position="364"/>
    </location>
</feature>
<evidence type="ECO:0000313" key="16">
    <source>
        <dbReference type="Proteomes" id="UP001152562"/>
    </source>
</evidence>
<dbReference type="Gene3D" id="2.40.30.10">
    <property type="entry name" value="Translation factors"/>
    <property type="match status" value="1"/>
</dbReference>
<keyword evidence="10" id="KW-0694">RNA-binding</keyword>
<dbReference type="EMBL" id="CALOZG010000042">
    <property type="protein sequence ID" value="CAH4034641.1"/>
    <property type="molecule type" value="Genomic_DNA"/>
</dbReference>
<comment type="subcellular location">
    <subcellularLocation>
        <location evidence="2">Mitochondrion</location>
    </subcellularLocation>
</comment>
<dbReference type="GO" id="GO:0005524">
    <property type="term" value="F:ATP binding"/>
    <property type="evidence" value="ECO:0007669"/>
    <property type="project" value="UniProtKB-KW"/>
</dbReference>
<dbReference type="GO" id="GO:0000049">
    <property type="term" value="F:tRNA binding"/>
    <property type="evidence" value="ECO:0007669"/>
    <property type="project" value="UniProtKB-KW"/>
</dbReference>
<evidence type="ECO:0000256" key="6">
    <source>
        <dbReference type="ARBA" id="ARBA00022679"/>
    </source>
</evidence>
<dbReference type="NCBIfam" id="NF001138">
    <property type="entry name" value="PRK00143.1"/>
    <property type="match status" value="1"/>
</dbReference>
<evidence type="ECO:0000256" key="2">
    <source>
        <dbReference type="ARBA" id="ARBA00004173"/>
    </source>
</evidence>
<dbReference type="NCBIfam" id="TIGR00420">
    <property type="entry name" value="trmU"/>
    <property type="match status" value="1"/>
</dbReference>
<evidence type="ECO:0000256" key="7">
    <source>
        <dbReference type="ARBA" id="ARBA00022694"/>
    </source>
</evidence>
<keyword evidence="7" id="KW-0819">tRNA processing</keyword>
<keyword evidence="16" id="KW-1185">Reference proteome</keyword>
<keyword evidence="5" id="KW-0820">tRNA-binding</keyword>
<dbReference type="GO" id="GO:0002143">
    <property type="term" value="P:tRNA wobble position uridine thiolation"/>
    <property type="evidence" value="ECO:0007669"/>
    <property type="project" value="TreeGrafter"/>
</dbReference>
<dbReference type="AlphaFoldDB" id="A0A9P0TTP4"/>
<protein>
    <recommendedName>
        <fullName evidence="4">tRNA-5-taurinomethyluridine 2-sulfurtransferase</fullName>
        <ecNumber evidence="4">2.8.1.14</ecNumber>
    </recommendedName>
</protein>
<comment type="similarity">
    <text evidence="3">Belongs to the MnmA/TRMU family.</text>
</comment>
<proteinExistence type="inferred from homology"/>
<dbReference type="FunFam" id="2.30.30.280:FF:000001">
    <property type="entry name" value="tRNA-specific 2-thiouridylase MnmA"/>
    <property type="match status" value="1"/>
</dbReference>
<evidence type="ECO:0000256" key="9">
    <source>
        <dbReference type="ARBA" id="ARBA00022840"/>
    </source>
</evidence>
<dbReference type="CDD" id="cd01998">
    <property type="entry name" value="MnmA_TRMU-like"/>
    <property type="match status" value="1"/>
</dbReference>
<keyword evidence="11" id="KW-1015">Disulfide bond</keyword>
<dbReference type="PANTHER" id="PTHR11933:SF5">
    <property type="entry name" value="MITOCHONDRIAL TRNA-SPECIFIC 2-THIOURIDYLASE 1"/>
    <property type="match status" value="1"/>
</dbReference>
<dbReference type="Pfam" id="PF03054">
    <property type="entry name" value="tRNA_Me_trans"/>
    <property type="match status" value="1"/>
</dbReference>
<evidence type="ECO:0000256" key="5">
    <source>
        <dbReference type="ARBA" id="ARBA00022555"/>
    </source>
</evidence>
<evidence type="ECO:0000256" key="4">
    <source>
        <dbReference type="ARBA" id="ARBA00011953"/>
    </source>
</evidence>
<dbReference type="FunFam" id="3.40.50.620:FF:000104">
    <property type="entry name" value="Mitochondrial tRNA-specific 2-thiouridylase 1"/>
    <property type="match status" value="1"/>
</dbReference>
<dbReference type="HAMAP" id="MF_00144">
    <property type="entry name" value="tRNA_thiouridyl_MnmA"/>
    <property type="match status" value="1"/>
</dbReference>
<evidence type="ECO:0000313" key="15">
    <source>
        <dbReference type="EMBL" id="CAH4034641.1"/>
    </source>
</evidence>
<name>A0A9P0TTP4_PIEBR</name>
<dbReference type="GO" id="GO:0061708">
    <property type="term" value="F:tRNA-5-taurinomethyluridine 2-sulfurtransferase"/>
    <property type="evidence" value="ECO:0007669"/>
    <property type="project" value="UniProtKB-EC"/>
</dbReference>
<dbReference type="GO" id="GO:0005739">
    <property type="term" value="C:mitochondrion"/>
    <property type="evidence" value="ECO:0007669"/>
    <property type="project" value="UniProtKB-SubCell"/>
</dbReference>
<dbReference type="InterPro" id="IPR046884">
    <property type="entry name" value="MnmA-like_central"/>
</dbReference>
<dbReference type="Pfam" id="PF20259">
    <property type="entry name" value="tRNA_Me_trans_M"/>
    <property type="match status" value="1"/>
</dbReference>
<dbReference type="InterPro" id="IPR004506">
    <property type="entry name" value="MnmA-like"/>
</dbReference>
<accession>A0A9P0TTP4</accession>
<evidence type="ECO:0000256" key="8">
    <source>
        <dbReference type="ARBA" id="ARBA00022741"/>
    </source>
</evidence>
<reference evidence="15" key="1">
    <citation type="submission" date="2022-05" db="EMBL/GenBank/DDBJ databases">
        <authorList>
            <person name="Okamura Y."/>
        </authorList>
    </citation>
    <scope>NUCLEOTIDE SEQUENCE</scope>
</reference>
<gene>
    <name evidence="15" type="ORF">PIBRA_LOCUS10802</name>
</gene>
<sequence length="377" mass="43652">MFKKIAVGISGGVDSAVTAFLLKSAGYQVEGVFMRNWDNNYEAGFCSDEKDYEDASFVCRKLDVPLHRVHFIKEYWNDVFTTLLKEYESGLTPNPDILCNRYIKFDRFFEHCRNNLAVDAIATGHYANTTFGPYLDNFKENESVKLLQPVDKHKDQTFFLSQVKQFSLRRCMFPLARYLKSEVREIARKKGLMNIARKRDSTGICFIGKKRFKNFIQEFIPEKNGHFIDIDTGQIVGEHTGIHKWTIGQRCCLRSFKDAYFIFKKDVVSNNIYVVAGTKHPALWNNICYTTQPHWISEEPVDLVKKCVWKAYFRFQHTKPLVPCRVVKNSDGLTIILEQNLRAITEGQYGVLYSNNICYGSAKIKDIHKNLKLPSIE</sequence>
<dbReference type="Pfam" id="PF20258">
    <property type="entry name" value="tRNA_Me_trans_C"/>
    <property type="match status" value="1"/>
</dbReference>
<evidence type="ECO:0000259" key="14">
    <source>
        <dbReference type="Pfam" id="PF20259"/>
    </source>
</evidence>
<keyword evidence="6" id="KW-0808">Transferase</keyword>
<comment type="function">
    <text evidence="1">Catalyzes the 2-thiolation of uridine at the wobble position (U34) of mitochondrial tRNA(Lys), tRNA(Glu) and tRNA(Gln). Required for the formation of 5-taurinomethyl-2-thiouridine (tm5s2U) of mitochondrial tRNA(Lys), tRNA(Glu), and tRNA(Gln) at the wobble position. ATP is required to activate the C2 atom of the wobble base.</text>
</comment>
<keyword evidence="9" id="KW-0067">ATP-binding</keyword>
<dbReference type="Proteomes" id="UP001152562">
    <property type="component" value="Unassembled WGS sequence"/>
</dbReference>
<comment type="caution">
    <text evidence="15">The sequence shown here is derived from an EMBL/GenBank/DDBJ whole genome shotgun (WGS) entry which is preliminary data.</text>
</comment>
<comment type="catalytic activity">
    <reaction evidence="12">
        <text>5-taurinomethyluridine(34) in tRNA + S-sulfanyl-L-cysteinyl-[protein] + AH2 + ATP = 5-taurinomethyl-2-thiouridine(34) in tRNA + L-cysteinyl-[protein] + A + AMP + diphosphate + H(+)</text>
        <dbReference type="Rhea" id="RHEA:47040"/>
        <dbReference type="Rhea" id="RHEA-COMP:10131"/>
        <dbReference type="Rhea" id="RHEA-COMP:11726"/>
        <dbReference type="Rhea" id="RHEA-COMP:11732"/>
        <dbReference type="Rhea" id="RHEA-COMP:11733"/>
        <dbReference type="ChEBI" id="CHEBI:13193"/>
        <dbReference type="ChEBI" id="CHEBI:15378"/>
        <dbReference type="ChEBI" id="CHEBI:17499"/>
        <dbReference type="ChEBI" id="CHEBI:29950"/>
        <dbReference type="ChEBI" id="CHEBI:30616"/>
        <dbReference type="ChEBI" id="CHEBI:33019"/>
        <dbReference type="ChEBI" id="CHEBI:61963"/>
        <dbReference type="ChEBI" id="CHEBI:87171"/>
        <dbReference type="ChEBI" id="CHEBI:87172"/>
        <dbReference type="ChEBI" id="CHEBI:456215"/>
        <dbReference type="EC" id="2.8.1.14"/>
    </reaction>
</comment>
<organism evidence="15 16">
    <name type="scientific">Pieris brassicae</name>
    <name type="common">White butterfly</name>
    <name type="synonym">Large white butterfly</name>
    <dbReference type="NCBI Taxonomy" id="7116"/>
    <lineage>
        <taxon>Eukaryota</taxon>
        <taxon>Metazoa</taxon>
        <taxon>Ecdysozoa</taxon>
        <taxon>Arthropoda</taxon>
        <taxon>Hexapoda</taxon>
        <taxon>Insecta</taxon>
        <taxon>Pterygota</taxon>
        <taxon>Neoptera</taxon>
        <taxon>Endopterygota</taxon>
        <taxon>Lepidoptera</taxon>
        <taxon>Glossata</taxon>
        <taxon>Ditrysia</taxon>
        <taxon>Papilionoidea</taxon>
        <taxon>Pieridae</taxon>
        <taxon>Pierinae</taxon>
        <taxon>Pieris</taxon>
    </lineage>
</organism>
<dbReference type="Gene3D" id="3.40.50.620">
    <property type="entry name" value="HUPs"/>
    <property type="match status" value="1"/>
</dbReference>
<evidence type="ECO:0000256" key="10">
    <source>
        <dbReference type="ARBA" id="ARBA00022884"/>
    </source>
</evidence>
<dbReference type="SUPFAM" id="SSF52402">
    <property type="entry name" value="Adenine nucleotide alpha hydrolases-like"/>
    <property type="match status" value="1"/>
</dbReference>
<dbReference type="EC" id="2.8.1.14" evidence="4"/>
<feature type="domain" description="tRNA-specific 2-thiouridylase MnmA-like central" evidence="14">
    <location>
        <begin position="213"/>
        <end position="275"/>
    </location>
</feature>